<organism evidence="6 7">
    <name type="scientific">Candidatus Thermofonsia Clade 3 bacterium</name>
    <dbReference type="NCBI Taxonomy" id="2364212"/>
    <lineage>
        <taxon>Bacteria</taxon>
        <taxon>Bacillati</taxon>
        <taxon>Chloroflexota</taxon>
        <taxon>Candidatus Thermofontia</taxon>
        <taxon>Candidatus Thermofonsia Clade 3</taxon>
    </lineage>
</organism>
<evidence type="ECO:0000256" key="3">
    <source>
        <dbReference type="ARBA" id="ARBA00022679"/>
    </source>
</evidence>
<comment type="caution">
    <text evidence="6">The sequence shown here is derived from an EMBL/GenBank/DDBJ whole genome shotgun (WGS) entry which is preliminary data.</text>
</comment>
<comment type="similarity">
    <text evidence="1">Belongs to the acetyltransferase family. RimI subfamily.</text>
</comment>
<evidence type="ECO:0000259" key="5">
    <source>
        <dbReference type="PROSITE" id="PS51186"/>
    </source>
</evidence>
<dbReference type="EMBL" id="PGTN01000024">
    <property type="protein sequence ID" value="PJF48102.1"/>
    <property type="molecule type" value="Genomic_DNA"/>
</dbReference>
<evidence type="ECO:0000256" key="4">
    <source>
        <dbReference type="ARBA" id="ARBA00023315"/>
    </source>
</evidence>
<dbReference type="InterPro" id="IPR006464">
    <property type="entry name" value="AcTrfase_RimI/Ard1"/>
</dbReference>
<dbReference type="Proteomes" id="UP000230790">
    <property type="component" value="Unassembled WGS sequence"/>
</dbReference>
<gene>
    <name evidence="6" type="primary">rimI</name>
    <name evidence="6" type="ORF">CUN48_05230</name>
</gene>
<keyword evidence="3 6" id="KW-0808">Transferase</keyword>
<dbReference type="Gene3D" id="3.40.630.30">
    <property type="match status" value="1"/>
</dbReference>
<evidence type="ECO:0000313" key="7">
    <source>
        <dbReference type="Proteomes" id="UP000230790"/>
    </source>
</evidence>
<dbReference type="InterPro" id="IPR000182">
    <property type="entry name" value="GNAT_dom"/>
</dbReference>
<dbReference type="InterPro" id="IPR050680">
    <property type="entry name" value="YpeA/RimI_acetyltransf"/>
</dbReference>
<dbReference type="SUPFAM" id="SSF55729">
    <property type="entry name" value="Acyl-CoA N-acyltransferases (Nat)"/>
    <property type="match status" value="1"/>
</dbReference>
<name>A0A2M8QEC2_9CHLR</name>
<reference evidence="6 7" key="1">
    <citation type="submission" date="2017-11" db="EMBL/GenBank/DDBJ databases">
        <title>Evolution of Phototrophy in the Chloroflexi Phylum Driven by Horizontal Gene Transfer.</title>
        <authorList>
            <person name="Ward L.M."/>
            <person name="Hemp J."/>
            <person name="Shih P.M."/>
            <person name="Mcglynn S.E."/>
            <person name="Fischer W."/>
        </authorList>
    </citation>
    <scope>NUCLEOTIDE SEQUENCE [LARGE SCALE GENOMIC DNA]</scope>
    <source>
        <strain evidence="6">JP3_7</strain>
    </source>
</reference>
<evidence type="ECO:0000256" key="2">
    <source>
        <dbReference type="ARBA" id="ARBA00022490"/>
    </source>
</evidence>
<dbReference type="NCBIfam" id="TIGR01575">
    <property type="entry name" value="rimI"/>
    <property type="match status" value="1"/>
</dbReference>
<dbReference type="PROSITE" id="PS51186">
    <property type="entry name" value="GNAT"/>
    <property type="match status" value="1"/>
</dbReference>
<sequence>MSSQVVLNPLQAPSASERIASVVVMPMALDDIPAVMAIERASFPRPWPEHAYRYELSENPEAYFVVARAYEVEATPASARSHWQRLAQRLGLRSRAPVRCAPHAVVGFAGMWMHVDEAHIATIAAHPGWRRRGIGERLLINLLREAQRRRAEIVTLEVRVSNVAAQHLYRKYGFEEVGRRKAYYQDNREDALLMTIVHFNTPEYRAQLDALERRLRPGG</sequence>
<dbReference type="AlphaFoldDB" id="A0A2M8QEC2"/>
<dbReference type="GO" id="GO:0008080">
    <property type="term" value="F:N-acetyltransferase activity"/>
    <property type="evidence" value="ECO:0007669"/>
    <property type="project" value="InterPro"/>
</dbReference>
<keyword evidence="4" id="KW-0012">Acyltransferase</keyword>
<protein>
    <submittedName>
        <fullName evidence="6">Ribosomal-protein-alanine N-acetyltransferase</fullName>
    </submittedName>
</protein>
<dbReference type="Pfam" id="PF00583">
    <property type="entry name" value="Acetyltransf_1"/>
    <property type="match status" value="1"/>
</dbReference>
<accession>A0A2M8QEC2</accession>
<dbReference type="CDD" id="cd04301">
    <property type="entry name" value="NAT_SF"/>
    <property type="match status" value="1"/>
</dbReference>
<proteinExistence type="inferred from homology"/>
<dbReference type="InterPro" id="IPR016181">
    <property type="entry name" value="Acyl_CoA_acyltransferase"/>
</dbReference>
<dbReference type="PANTHER" id="PTHR43420:SF44">
    <property type="entry name" value="ACETYLTRANSFERASE YPEA"/>
    <property type="match status" value="1"/>
</dbReference>
<feature type="domain" description="N-acetyltransferase" evidence="5">
    <location>
        <begin position="22"/>
        <end position="195"/>
    </location>
</feature>
<dbReference type="PANTHER" id="PTHR43420">
    <property type="entry name" value="ACETYLTRANSFERASE"/>
    <property type="match status" value="1"/>
</dbReference>
<keyword evidence="2" id="KW-0963">Cytoplasm</keyword>
<evidence type="ECO:0000313" key="6">
    <source>
        <dbReference type="EMBL" id="PJF48102.1"/>
    </source>
</evidence>
<evidence type="ECO:0000256" key="1">
    <source>
        <dbReference type="ARBA" id="ARBA00005395"/>
    </source>
</evidence>